<reference evidence="1" key="1">
    <citation type="journal article" date="2020" name="Microb. Genom.">
        <title>Genetic diversity of clinical and environmental Mucorales isolates obtained from an investigation of mucormycosis cases among solid organ transplant recipients.</title>
        <authorList>
            <person name="Nguyen M.H."/>
            <person name="Kaul D."/>
            <person name="Muto C."/>
            <person name="Cheng S.J."/>
            <person name="Richter R.A."/>
            <person name="Bruno V.M."/>
            <person name="Liu G."/>
            <person name="Beyhan S."/>
            <person name="Sundermann A.J."/>
            <person name="Mounaud S."/>
            <person name="Pasculle A.W."/>
            <person name="Nierman W.C."/>
            <person name="Driscoll E."/>
            <person name="Cumbie R."/>
            <person name="Clancy C.J."/>
            <person name="Dupont C.L."/>
        </authorList>
    </citation>
    <scope>NUCLEOTIDE SEQUENCE</scope>
    <source>
        <strain evidence="1">GL11</strain>
    </source>
</reference>
<evidence type="ECO:0008006" key="3">
    <source>
        <dbReference type="Google" id="ProtNLM"/>
    </source>
</evidence>
<dbReference type="PANTHER" id="PTHR28152:SF1">
    <property type="entry name" value="HYDROXYACYL-THIOESTER DEHYDRATASE TYPE 2, MITOCHONDRIAL"/>
    <property type="match status" value="1"/>
</dbReference>
<dbReference type="OrthoDB" id="3257538at2759"/>
<evidence type="ECO:0000313" key="1">
    <source>
        <dbReference type="EMBL" id="KAG1310635.1"/>
    </source>
</evidence>
<evidence type="ECO:0000313" key="2">
    <source>
        <dbReference type="Proteomes" id="UP000716291"/>
    </source>
</evidence>
<dbReference type="InterPro" id="IPR052741">
    <property type="entry name" value="Mitochondrial_HTD2"/>
</dbReference>
<protein>
    <recommendedName>
        <fullName evidence="3">N-terminal of MaoC-like dehydratase domain-containing protein</fullName>
    </recommendedName>
</protein>
<dbReference type="InterPro" id="IPR029069">
    <property type="entry name" value="HotDog_dom_sf"/>
</dbReference>
<dbReference type="GO" id="GO:0019171">
    <property type="term" value="F:(3R)-hydroxyacyl-[acyl-carrier-protein] dehydratase activity"/>
    <property type="evidence" value="ECO:0007669"/>
    <property type="project" value="TreeGrafter"/>
</dbReference>
<dbReference type="Proteomes" id="UP000716291">
    <property type="component" value="Unassembled WGS sequence"/>
</dbReference>
<dbReference type="AlphaFoldDB" id="A0A9P6XD46"/>
<name>A0A9P6XD46_RHIOR</name>
<proteinExistence type="predicted"/>
<comment type="caution">
    <text evidence="1">The sequence shown here is derived from an EMBL/GenBank/DDBJ whole genome shotgun (WGS) entry which is preliminary data.</text>
</comment>
<organism evidence="1 2">
    <name type="scientific">Rhizopus oryzae</name>
    <name type="common">Mucormycosis agent</name>
    <name type="synonym">Rhizopus arrhizus var. delemar</name>
    <dbReference type="NCBI Taxonomy" id="64495"/>
    <lineage>
        <taxon>Eukaryota</taxon>
        <taxon>Fungi</taxon>
        <taxon>Fungi incertae sedis</taxon>
        <taxon>Mucoromycota</taxon>
        <taxon>Mucoromycotina</taxon>
        <taxon>Mucoromycetes</taxon>
        <taxon>Mucorales</taxon>
        <taxon>Mucorineae</taxon>
        <taxon>Rhizopodaceae</taxon>
        <taxon>Rhizopus</taxon>
    </lineage>
</organism>
<accession>A0A9P6XD46</accession>
<dbReference type="SUPFAM" id="SSF54637">
    <property type="entry name" value="Thioesterase/thiol ester dehydrase-isomerase"/>
    <property type="match status" value="2"/>
</dbReference>
<dbReference type="EMBL" id="JAANQT010000481">
    <property type="protein sequence ID" value="KAG1310635.1"/>
    <property type="molecule type" value="Genomic_DNA"/>
</dbReference>
<dbReference type="Gene3D" id="3.10.129.10">
    <property type="entry name" value="Hotdog Thioesterase"/>
    <property type="match status" value="2"/>
</dbReference>
<gene>
    <name evidence="1" type="ORF">G6F64_004412</name>
</gene>
<dbReference type="GO" id="GO:0005739">
    <property type="term" value="C:mitochondrion"/>
    <property type="evidence" value="ECO:0007669"/>
    <property type="project" value="TreeGrafter"/>
</dbReference>
<sequence length="341" mass="39229">MHYLNKLSQLPFKNGSTKLGTIRLYSSTPYSEQLKSWKQNLFKKKRVATDTITASQINLLGNTLDHPKFNYDQLPQEGTAIPLGWHLVFFPVRVPEKELAREGYHKDWSPPGNYTHRIWAGGQVDWVVKNPLRVGDKIRMEASLRDVQFKDDSVFVWVNRTIHNQHGLALSESRCCIYTDHYQIREREVANITENKSCSHDILSNPEFTYSIKPSPVTLFRFSAITFNAHLIHYDHVYATEVEKQKGCLTHGPLSLIFMVNQLDHHLATKDFDQTACEKRVRNRQIKSIDYRCLNPLPVNEPVTVCGRWKIDQGLDPSYDVWIVDSHGKIAVKASALLDDA</sequence>
<dbReference type="PANTHER" id="PTHR28152">
    <property type="entry name" value="HYDROXYACYL-THIOESTER DEHYDRATASE TYPE 2, MITOCHONDRIAL"/>
    <property type="match status" value="1"/>
</dbReference>
<keyword evidence="2" id="KW-1185">Reference proteome</keyword>